<dbReference type="PANTHER" id="PTHR48105">
    <property type="entry name" value="THIOREDOXIN REDUCTASE 1-RELATED-RELATED"/>
    <property type="match status" value="1"/>
</dbReference>
<comment type="caution">
    <text evidence="8">The sequence shown here is derived from an EMBL/GenBank/DDBJ whole genome shotgun (WGS) entry which is preliminary data.</text>
</comment>
<keyword evidence="2" id="KW-0479">Metal-binding</keyword>
<evidence type="ECO:0000259" key="7">
    <source>
        <dbReference type="PROSITE" id="PS51379"/>
    </source>
</evidence>
<feature type="transmembrane region" description="Helical" evidence="6">
    <location>
        <begin position="345"/>
        <end position="362"/>
    </location>
</feature>
<dbReference type="Pfam" id="PF13738">
    <property type="entry name" value="Pyr_redox_3"/>
    <property type="match status" value="1"/>
</dbReference>
<evidence type="ECO:0000256" key="2">
    <source>
        <dbReference type="ARBA" id="ARBA00022723"/>
    </source>
</evidence>
<keyword evidence="3" id="KW-0560">Oxidoreductase</keyword>
<dbReference type="PROSITE" id="PS00198">
    <property type="entry name" value="4FE4S_FER_1"/>
    <property type="match status" value="1"/>
</dbReference>
<keyword evidence="6" id="KW-0812">Transmembrane</keyword>
<evidence type="ECO:0000256" key="3">
    <source>
        <dbReference type="ARBA" id="ARBA00023002"/>
    </source>
</evidence>
<keyword evidence="1" id="KW-0285">Flavoprotein</keyword>
<evidence type="ECO:0000256" key="4">
    <source>
        <dbReference type="ARBA" id="ARBA00023004"/>
    </source>
</evidence>
<feature type="transmembrane region" description="Helical" evidence="6">
    <location>
        <begin position="621"/>
        <end position="639"/>
    </location>
</feature>
<feature type="transmembrane region" description="Helical" evidence="6">
    <location>
        <begin position="578"/>
        <end position="600"/>
    </location>
</feature>
<dbReference type="InterPro" id="IPR017900">
    <property type="entry name" value="4Fe4S_Fe_S_CS"/>
</dbReference>
<dbReference type="Gene3D" id="3.30.70.20">
    <property type="match status" value="1"/>
</dbReference>
<evidence type="ECO:0000256" key="1">
    <source>
        <dbReference type="ARBA" id="ARBA00022630"/>
    </source>
</evidence>
<dbReference type="SUPFAM" id="SSF54862">
    <property type="entry name" value="4Fe-4S ferredoxins"/>
    <property type="match status" value="1"/>
</dbReference>
<keyword evidence="6" id="KW-0472">Membrane</keyword>
<organism evidence="8 9">
    <name type="scientific">Luteolibacter algae</name>
    <dbReference type="NCBI Taxonomy" id="454151"/>
    <lineage>
        <taxon>Bacteria</taxon>
        <taxon>Pseudomonadati</taxon>
        <taxon>Verrucomicrobiota</taxon>
        <taxon>Verrucomicrobiia</taxon>
        <taxon>Verrucomicrobiales</taxon>
        <taxon>Verrucomicrobiaceae</taxon>
        <taxon>Luteolibacter</taxon>
    </lineage>
</organism>
<feature type="transmembrane region" description="Helical" evidence="6">
    <location>
        <begin position="442"/>
        <end position="461"/>
    </location>
</feature>
<dbReference type="PRINTS" id="PR00469">
    <property type="entry name" value="PNDRDTASEII"/>
</dbReference>
<keyword evidence="6" id="KW-1133">Transmembrane helix</keyword>
<sequence>MMANPIAKYFNWLHGKWPAGKVEKSPEVNDDGTCNVPGIYIVGDLTGVPLLKFSADTGARAVASILSEPGFSKGGADTDLLDLAIIGAGVSGISAAIEAKKKGLRYAIYESAESFSTIRNFPRKKPIYAYPTEMTPAGEMRFHAEIKEDLLVELNAQREEHGIETTKAAIEKLTRQDGYIELHSDSGVIKANRVIVAIGRTGNFRKLNVPGEGLDKVSNRLIDASKYSAKRVLVVGGGDSAMEAAISLAEAGASVDLSYRKKEFSRPKPENIEKLQELESEGRLTLQLGTNLQDISDESVTLCGEDGCDNVIDNDYVFTLIGREAPLDFFRKSGINVTGDKGLKFWLTMSLALLFCVWMYHWKKGGDLPFGGKLPAFLNPRPGNLYTMFTGWWDTPGTVGQIVKSSISDPGFYYSLAYCLCVFFFGLRRIRRRKTPYVKRQTTVLILIQWIPLFILPYFVFPWMGGNGVFTSGGIGQWFGETFLSNGPGTAPDQYWRSFGFILAWPLFVFNLFTDAPMWGWLVLGFVQTFVIIPFIVWRWGKGAYCSWICSCGALAETMGDAQRHKMPHGPFWNKLNMLGQVILAFAFVILGVRIVGWIFPSTGLNDLFKQLLYDMPVLNYSYFVDLWLAGVLGVAFYFHLSGRVWCRFACPLAALMHIYARFTRFRIFADKDKCISCNVCTTVCHQGIDVMAFANKGKPLKDPECVRCSACVQSCPTGVLNFGRFGKETSGGREVIFDTLPASLVQLAERRKKNADNS</sequence>
<reference evidence="9" key="1">
    <citation type="journal article" date="2019" name="Int. J. Syst. Evol. Microbiol.">
        <title>The Global Catalogue of Microorganisms (GCM) 10K type strain sequencing project: providing services to taxonomists for standard genome sequencing and annotation.</title>
        <authorList>
            <consortium name="The Broad Institute Genomics Platform"/>
            <consortium name="The Broad Institute Genome Sequencing Center for Infectious Disease"/>
            <person name="Wu L."/>
            <person name="Ma J."/>
        </authorList>
    </citation>
    <scope>NUCLEOTIDE SEQUENCE [LARGE SCALE GENOMIC DNA]</scope>
    <source>
        <strain evidence="9">CGMCC 4.7106</strain>
    </source>
</reference>
<accession>A0ABW5D4E5</accession>
<dbReference type="PRINTS" id="PR00368">
    <property type="entry name" value="FADPNR"/>
</dbReference>
<keyword evidence="9" id="KW-1185">Reference proteome</keyword>
<dbReference type="InterPro" id="IPR036188">
    <property type="entry name" value="FAD/NAD-bd_sf"/>
</dbReference>
<name>A0ABW5D4E5_9BACT</name>
<dbReference type="Pfam" id="PF13237">
    <property type="entry name" value="Fer4_10"/>
    <property type="match status" value="1"/>
</dbReference>
<feature type="domain" description="4Fe-4S ferredoxin-type" evidence="7">
    <location>
        <begin position="698"/>
        <end position="726"/>
    </location>
</feature>
<protein>
    <submittedName>
        <fullName evidence="8">NAD(P)-binding domain-containing protein</fullName>
    </submittedName>
</protein>
<keyword evidence="5" id="KW-0411">Iron-sulfur</keyword>
<dbReference type="PROSITE" id="PS51379">
    <property type="entry name" value="4FE4S_FER_2"/>
    <property type="match status" value="2"/>
</dbReference>
<dbReference type="Pfam" id="PF12801">
    <property type="entry name" value="Fer4_5"/>
    <property type="match status" value="2"/>
</dbReference>
<dbReference type="InterPro" id="IPR017896">
    <property type="entry name" value="4Fe4S_Fe-S-bd"/>
</dbReference>
<gene>
    <name evidence="8" type="ORF">ACFSSA_04545</name>
</gene>
<dbReference type="RefSeq" id="WP_386818745.1">
    <property type="nucleotide sequence ID" value="NZ_JBHUIT010000003.1"/>
</dbReference>
<feature type="transmembrane region" description="Helical" evidence="6">
    <location>
        <begin position="412"/>
        <end position="430"/>
    </location>
</feature>
<dbReference type="Proteomes" id="UP001597375">
    <property type="component" value="Unassembled WGS sequence"/>
</dbReference>
<feature type="transmembrane region" description="Helical" evidence="6">
    <location>
        <begin position="520"/>
        <end position="538"/>
    </location>
</feature>
<keyword evidence="4" id="KW-0408">Iron</keyword>
<evidence type="ECO:0000256" key="6">
    <source>
        <dbReference type="SAM" id="Phobius"/>
    </source>
</evidence>
<dbReference type="Gene3D" id="3.50.50.60">
    <property type="entry name" value="FAD/NAD(P)-binding domain"/>
    <property type="match status" value="2"/>
</dbReference>
<feature type="domain" description="4Fe-4S ferredoxin-type" evidence="7">
    <location>
        <begin position="666"/>
        <end position="697"/>
    </location>
</feature>
<proteinExistence type="predicted"/>
<dbReference type="EMBL" id="JBHUIT010000003">
    <property type="protein sequence ID" value="MFD2255938.1"/>
    <property type="molecule type" value="Genomic_DNA"/>
</dbReference>
<dbReference type="SUPFAM" id="SSF51905">
    <property type="entry name" value="FAD/NAD(P)-binding domain"/>
    <property type="match status" value="1"/>
</dbReference>
<dbReference type="InterPro" id="IPR050097">
    <property type="entry name" value="Ferredoxin-NADP_redctase_2"/>
</dbReference>
<evidence type="ECO:0000256" key="5">
    <source>
        <dbReference type="ARBA" id="ARBA00023014"/>
    </source>
</evidence>
<evidence type="ECO:0000313" key="9">
    <source>
        <dbReference type="Proteomes" id="UP001597375"/>
    </source>
</evidence>
<evidence type="ECO:0000313" key="8">
    <source>
        <dbReference type="EMBL" id="MFD2255938.1"/>
    </source>
</evidence>